<sequence length="239" mass="23896">MGTDFASNSRVGDALIGPNGALHEVTNIASATVLAIFPAYAGPTVAGASYTLAPVQGYVKQLADQAQSIIQQWGSTLAGLGAVSTENVVPIAKGGTGATTAAAARTALELKRTAITDIVGTVAQSGGVPTGAIIESGSTSSGSYTKFADGTLISIIKNAGPFPVAANAATVVGPFAVPVAFASGDFFCYAVAVPAATNDTSGVVSAYSVSQTSMSFVFKNGPVGQNIVNLKILCVGRWF</sequence>
<organism evidence="1 2">
    <name type="scientific">Pseudomonas fungipugnans</name>
    <dbReference type="NCBI Taxonomy" id="3024217"/>
    <lineage>
        <taxon>Bacteria</taxon>
        <taxon>Pseudomonadati</taxon>
        <taxon>Pseudomonadota</taxon>
        <taxon>Gammaproteobacteria</taxon>
        <taxon>Pseudomonadales</taxon>
        <taxon>Pseudomonadaceae</taxon>
        <taxon>Pseudomonas</taxon>
    </lineage>
</organism>
<keyword evidence="2" id="KW-1185">Reference proteome</keyword>
<name>A0ABT6QG79_9PSED</name>
<dbReference type="Proteomes" id="UP001159100">
    <property type="component" value="Unassembled WGS sequence"/>
</dbReference>
<comment type="caution">
    <text evidence="1">The sequence shown here is derived from an EMBL/GenBank/DDBJ whole genome shotgun (WGS) entry which is preliminary data.</text>
</comment>
<evidence type="ECO:0000313" key="1">
    <source>
        <dbReference type="EMBL" id="MDI2589883.1"/>
    </source>
</evidence>
<protein>
    <submittedName>
        <fullName evidence="1">Phage tail protein</fullName>
    </submittedName>
</protein>
<evidence type="ECO:0000313" key="2">
    <source>
        <dbReference type="Proteomes" id="UP001159100"/>
    </source>
</evidence>
<gene>
    <name evidence="1" type="ORF">POF45_00350</name>
</gene>
<accession>A0ABT6QG79</accession>
<reference evidence="1 2" key="1">
    <citation type="submission" date="2023-02" db="EMBL/GenBank/DDBJ databases">
        <title>Pseudomonas chrutzelriedensis sp. nov., a potently antifungal strain isolated from moss.</title>
        <authorList>
            <person name="Schnyder A."/>
            <person name="Kalawong R."/>
            <person name="Eberl L."/>
            <person name="Agnoli K."/>
        </authorList>
    </citation>
    <scope>NUCLEOTIDE SEQUENCE [LARGE SCALE GENOMIC DNA]</scope>
    <source>
        <strain evidence="1 2">681</strain>
    </source>
</reference>
<dbReference type="EMBL" id="JARBWL010000001">
    <property type="protein sequence ID" value="MDI2589883.1"/>
    <property type="molecule type" value="Genomic_DNA"/>
</dbReference>
<proteinExistence type="predicted"/>